<keyword evidence="1" id="KW-0863">Zinc-finger</keyword>
<evidence type="ECO:0000313" key="6">
    <source>
        <dbReference type="WBParaSite" id="SSLN_0000491901-mRNA-1"/>
    </source>
</evidence>
<organism evidence="6">
    <name type="scientific">Schistocephalus solidus</name>
    <name type="common">Tapeworm</name>
    <dbReference type="NCBI Taxonomy" id="70667"/>
    <lineage>
        <taxon>Eukaryota</taxon>
        <taxon>Metazoa</taxon>
        <taxon>Spiralia</taxon>
        <taxon>Lophotrochozoa</taxon>
        <taxon>Platyhelminthes</taxon>
        <taxon>Cestoda</taxon>
        <taxon>Eucestoda</taxon>
        <taxon>Diphyllobothriidea</taxon>
        <taxon>Diphyllobothriidae</taxon>
        <taxon>Schistocephalus</taxon>
    </lineage>
</organism>
<dbReference type="STRING" id="70667.A0A183SKL6"/>
<evidence type="ECO:0000259" key="3">
    <source>
        <dbReference type="PROSITE" id="PS50157"/>
    </source>
</evidence>
<dbReference type="OrthoDB" id="6220440at2759"/>
<reference evidence="6" key="1">
    <citation type="submission" date="2016-06" db="UniProtKB">
        <authorList>
            <consortium name="WormBaseParasite"/>
        </authorList>
    </citation>
    <scope>IDENTIFICATION</scope>
</reference>
<protein>
    <submittedName>
        <fullName evidence="6">C2H2-type domain-containing protein</fullName>
    </submittedName>
</protein>
<dbReference type="InterPro" id="IPR036236">
    <property type="entry name" value="Znf_C2H2_sf"/>
</dbReference>
<feature type="domain" description="C2H2-type" evidence="3">
    <location>
        <begin position="81"/>
        <end position="108"/>
    </location>
</feature>
<feature type="region of interest" description="Disordered" evidence="2">
    <location>
        <begin position="23"/>
        <end position="63"/>
    </location>
</feature>
<keyword evidence="5" id="KW-1185">Reference proteome</keyword>
<dbReference type="PROSITE" id="PS00028">
    <property type="entry name" value="ZINC_FINGER_C2H2_1"/>
    <property type="match status" value="1"/>
</dbReference>
<dbReference type="WBParaSite" id="SSLN_0000491901-mRNA-1">
    <property type="protein sequence ID" value="SSLN_0000491901-mRNA-1"/>
    <property type="gene ID" value="SSLN_0000491901"/>
</dbReference>
<dbReference type="SUPFAM" id="SSF57667">
    <property type="entry name" value="beta-beta-alpha zinc fingers"/>
    <property type="match status" value="1"/>
</dbReference>
<feature type="compositionally biased region" description="Polar residues" evidence="2">
    <location>
        <begin position="113"/>
        <end position="122"/>
    </location>
</feature>
<gene>
    <name evidence="4" type="ORF">SSLN_LOCUS4764</name>
</gene>
<accession>A0A183SKL6</accession>
<dbReference type="InterPro" id="IPR013087">
    <property type="entry name" value="Znf_C2H2_type"/>
</dbReference>
<sequence length="215" mass="23328">MLRCNCLVITSLSQLEAPECIADDADEDGGGGGDVDGDGLDIPVSASAAKDPSPKTNENNHDAPLNINLTIANTSYVGSTPTCLHCNRTFTSRIGLVGHLRLYDSETHRSVDNTDTPRTSPTPATPNYCRRQQSSPSDLSCPHCERNFTLHIGLIGHLRIHSIGDWRITQVTTSVPACCEAHGGRHRSVMVTLSKFPLHQSFLPPVESAVDLFQW</sequence>
<dbReference type="PROSITE" id="PS50157">
    <property type="entry name" value="ZINC_FINGER_C2H2_2"/>
    <property type="match status" value="2"/>
</dbReference>
<dbReference type="AlphaFoldDB" id="A0A183SKL6"/>
<dbReference type="Proteomes" id="UP000275846">
    <property type="component" value="Unassembled WGS sequence"/>
</dbReference>
<dbReference type="GO" id="GO:0008270">
    <property type="term" value="F:zinc ion binding"/>
    <property type="evidence" value="ECO:0007669"/>
    <property type="project" value="UniProtKB-KW"/>
</dbReference>
<keyword evidence="1" id="KW-0479">Metal-binding</keyword>
<feature type="domain" description="C2H2-type" evidence="3">
    <location>
        <begin position="139"/>
        <end position="162"/>
    </location>
</feature>
<feature type="compositionally biased region" description="Acidic residues" evidence="2">
    <location>
        <begin position="23"/>
        <end position="39"/>
    </location>
</feature>
<evidence type="ECO:0000256" key="2">
    <source>
        <dbReference type="SAM" id="MobiDB-lite"/>
    </source>
</evidence>
<evidence type="ECO:0000313" key="4">
    <source>
        <dbReference type="EMBL" id="VDL91149.1"/>
    </source>
</evidence>
<dbReference type="Gene3D" id="3.30.160.60">
    <property type="entry name" value="Classic Zinc Finger"/>
    <property type="match status" value="1"/>
</dbReference>
<name>A0A183SKL6_SCHSO</name>
<dbReference type="SMART" id="SM00355">
    <property type="entry name" value="ZnF_C2H2"/>
    <property type="match status" value="2"/>
</dbReference>
<proteinExistence type="predicted"/>
<keyword evidence="1" id="KW-0862">Zinc</keyword>
<evidence type="ECO:0000313" key="5">
    <source>
        <dbReference type="Proteomes" id="UP000275846"/>
    </source>
</evidence>
<reference evidence="4 5" key="2">
    <citation type="submission" date="2018-11" db="EMBL/GenBank/DDBJ databases">
        <authorList>
            <consortium name="Pathogen Informatics"/>
        </authorList>
    </citation>
    <scope>NUCLEOTIDE SEQUENCE [LARGE SCALE GENOMIC DNA]</scope>
    <source>
        <strain evidence="4 5">NST_G2</strain>
    </source>
</reference>
<feature type="region of interest" description="Disordered" evidence="2">
    <location>
        <begin position="108"/>
        <end position="135"/>
    </location>
</feature>
<dbReference type="EMBL" id="UYSU01032993">
    <property type="protein sequence ID" value="VDL91149.1"/>
    <property type="molecule type" value="Genomic_DNA"/>
</dbReference>
<evidence type="ECO:0000256" key="1">
    <source>
        <dbReference type="PROSITE-ProRule" id="PRU00042"/>
    </source>
</evidence>